<feature type="compositionally biased region" description="Polar residues" evidence="4">
    <location>
        <begin position="1"/>
        <end position="18"/>
    </location>
</feature>
<evidence type="ECO:0000256" key="2">
    <source>
        <dbReference type="ARBA" id="ARBA00023235"/>
    </source>
</evidence>
<dbReference type="Pfam" id="PF00731">
    <property type="entry name" value="AIRC"/>
    <property type="match status" value="1"/>
</dbReference>
<comment type="function">
    <text evidence="3">Catalyzes the conversion of N5-carboxyaminoimidazole ribonucleotide (N5-CAIR) to 4-carboxy-5-aminoimidazole ribonucleotide (CAIR).</text>
</comment>
<evidence type="ECO:0000313" key="7">
    <source>
        <dbReference type="Proteomes" id="UP000198976"/>
    </source>
</evidence>
<feature type="binding site" evidence="3">
    <location>
        <position position="48"/>
    </location>
    <ligand>
        <name>substrate</name>
    </ligand>
</feature>
<name>A0ABY0V913_9ACTO</name>
<dbReference type="NCBIfam" id="TIGR01162">
    <property type="entry name" value="purE"/>
    <property type="match status" value="1"/>
</dbReference>
<evidence type="ECO:0000256" key="1">
    <source>
        <dbReference type="ARBA" id="ARBA00022755"/>
    </source>
</evidence>
<accession>A0ABY0V913</accession>
<sequence>MNLQPSEESTSGRMQATTRRGEGGDAFPIVTPTGQNPLVGVVMGSDSDWPTMKPAVDALAEFGIACEVGVVSAHRMPEDMVNYGRSASERGLRVVIAGAGGAAHLPGMLAALTELPVIGVPVPLKHLDGVDSMLSIVQMPAGVPVATVSIGGARNAGLLAVRILSVGTDEAAADLRAHMRAFQQDLRAVAMNKGTRLRDELGGQKH</sequence>
<dbReference type="PANTHER" id="PTHR23046">
    <property type="entry name" value="PHOSPHORIBOSYLAMINOIMIDAZOLE CARBOXYLASE CATALYTIC SUBUNIT"/>
    <property type="match status" value="1"/>
</dbReference>
<reference evidence="6 7" key="1">
    <citation type="submission" date="2016-10" db="EMBL/GenBank/DDBJ databases">
        <authorList>
            <person name="Varghese N."/>
            <person name="Submissions S."/>
        </authorList>
    </citation>
    <scope>NUCLEOTIDE SEQUENCE [LARGE SCALE GENOMIC DNA]</scope>
    <source>
        <strain evidence="6 7">DSM 9169</strain>
    </source>
</reference>
<dbReference type="SUPFAM" id="SSF52255">
    <property type="entry name" value="N5-CAIR mutase (phosphoribosylaminoimidazole carboxylase, PurE)"/>
    <property type="match status" value="1"/>
</dbReference>
<evidence type="ECO:0000313" key="6">
    <source>
        <dbReference type="EMBL" id="SDT98926.1"/>
    </source>
</evidence>
<dbReference type="InterPro" id="IPR024694">
    <property type="entry name" value="PurE_prokaryotes"/>
</dbReference>
<dbReference type="PANTHER" id="PTHR23046:SF2">
    <property type="entry name" value="PHOSPHORIBOSYLAMINOIMIDAZOLE CARBOXYLASE"/>
    <property type="match status" value="1"/>
</dbReference>
<feature type="binding site" evidence="3">
    <location>
        <position position="45"/>
    </location>
    <ligand>
        <name>substrate</name>
    </ligand>
</feature>
<evidence type="ECO:0000256" key="3">
    <source>
        <dbReference type="HAMAP-Rule" id="MF_01929"/>
    </source>
</evidence>
<dbReference type="EMBL" id="LT629792">
    <property type="protein sequence ID" value="SDT98926.1"/>
    <property type="molecule type" value="Genomic_DNA"/>
</dbReference>
<dbReference type="EC" id="5.4.99.18" evidence="3"/>
<keyword evidence="1 3" id="KW-0658">Purine biosynthesis</keyword>
<comment type="pathway">
    <text evidence="3">Purine metabolism; IMP biosynthesis via de novo pathway; 5-amino-1-(5-phospho-D-ribosyl)imidazole-4-carboxylate from 5-amino-1-(5-phospho-D-ribosyl)imidazole (N5-CAIR route): step 2/2.</text>
</comment>
<dbReference type="InterPro" id="IPR000031">
    <property type="entry name" value="PurE_dom"/>
</dbReference>
<comment type="similarity">
    <text evidence="3">Belongs to the AIR carboxylase family. Class I subfamily.</text>
</comment>
<feature type="region of interest" description="Disordered" evidence="4">
    <location>
        <begin position="1"/>
        <end position="30"/>
    </location>
</feature>
<gene>
    <name evidence="3" type="primary">purE</name>
    <name evidence="6" type="ORF">SAMN04489714_1456</name>
</gene>
<keyword evidence="2 3" id="KW-0413">Isomerase</keyword>
<dbReference type="Gene3D" id="3.40.50.1970">
    <property type="match status" value="1"/>
</dbReference>
<dbReference type="Proteomes" id="UP000198976">
    <property type="component" value="Chromosome I"/>
</dbReference>
<dbReference type="SMART" id="SM01001">
    <property type="entry name" value="AIRC"/>
    <property type="match status" value="1"/>
</dbReference>
<organism evidence="6 7">
    <name type="scientific">Schaalia radingae</name>
    <dbReference type="NCBI Taxonomy" id="131110"/>
    <lineage>
        <taxon>Bacteria</taxon>
        <taxon>Bacillati</taxon>
        <taxon>Actinomycetota</taxon>
        <taxon>Actinomycetes</taxon>
        <taxon>Actinomycetales</taxon>
        <taxon>Actinomycetaceae</taxon>
        <taxon>Schaalia</taxon>
    </lineage>
</organism>
<feature type="domain" description="PurE" evidence="5">
    <location>
        <begin position="37"/>
        <end position="186"/>
    </location>
</feature>
<proteinExistence type="inferred from homology"/>
<evidence type="ECO:0000259" key="5">
    <source>
        <dbReference type="SMART" id="SM01001"/>
    </source>
</evidence>
<dbReference type="HAMAP" id="MF_01929">
    <property type="entry name" value="PurE_classI"/>
    <property type="match status" value="1"/>
</dbReference>
<evidence type="ECO:0000256" key="4">
    <source>
        <dbReference type="SAM" id="MobiDB-lite"/>
    </source>
</evidence>
<dbReference type="InterPro" id="IPR033747">
    <property type="entry name" value="PurE_ClassI"/>
</dbReference>
<comment type="catalytic activity">
    <reaction evidence="3">
        <text>5-carboxyamino-1-(5-phospho-D-ribosyl)imidazole + H(+) = 5-amino-1-(5-phospho-D-ribosyl)imidazole-4-carboxylate</text>
        <dbReference type="Rhea" id="RHEA:13193"/>
        <dbReference type="ChEBI" id="CHEBI:15378"/>
        <dbReference type="ChEBI" id="CHEBI:58730"/>
        <dbReference type="ChEBI" id="CHEBI:77657"/>
        <dbReference type="EC" id="5.4.99.18"/>
    </reaction>
</comment>
<keyword evidence="7" id="KW-1185">Reference proteome</keyword>
<protein>
    <recommendedName>
        <fullName evidence="3">N5-carboxyaminoimidazole ribonucleotide mutase</fullName>
        <shortName evidence="3">N5-CAIR mutase</shortName>
        <ecNumber evidence="3">5.4.99.18</ecNumber>
    </recommendedName>
    <alternativeName>
        <fullName evidence="3">5-(carboxyamino)imidazole ribonucleotide mutase</fullName>
    </alternativeName>
</protein>
<feature type="binding site" evidence="3">
    <location>
        <position position="75"/>
    </location>
    <ligand>
        <name>substrate</name>
    </ligand>
</feature>